<feature type="transmembrane region" description="Helical" evidence="7">
    <location>
        <begin position="124"/>
        <end position="146"/>
    </location>
</feature>
<dbReference type="InterPro" id="IPR001248">
    <property type="entry name" value="Pur-cyt_permease"/>
</dbReference>
<dbReference type="GO" id="GO:0015205">
    <property type="term" value="F:nucleobase transmembrane transporter activity"/>
    <property type="evidence" value="ECO:0007669"/>
    <property type="project" value="TreeGrafter"/>
</dbReference>
<comment type="similarity">
    <text evidence="2">Belongs to the purine-cytosine permease (2.A.39) family.</text>
</comment>
<protein>
    <recommendedName>
        <fullName evidence="10">Uracil permease</fullName>
    </recommendedName>
</protein>
<feature type="transmembrane region" description="Helical" evidence="7">
    <location>
        <begin position="407"/>
        <end position="433"/>
    </location>
</feature>
<evidence type="ECO:0008006" key="10">
    <source>
        <dbReference type="Google" id="ProtNLM"/>
    </source>
</evidence>
<evidence type="ECO:0000256" key="5">
    <source>
        <dbReference type="ARBA" id="ARBA00023136"/>
    </source>
</evidence>
<comment type="subcellular location">
    <subcellularLocation>
        <location evidence="1">Membrane</location>
        <topology evidence="1">Multi-pass membrane protein</topology>
    </subcellularLocation>
</comment>
<keyword evidence="4 7" id="KW-1133">Transmembrane helix</keyword>
<feature type="transmembrane region" description="Helical" evidence="7">
    <location>
        <begin position="178"/>
        <end position="197"/>
    </location>
</feature>
<dbReference type="OrthoDB" id="2018619at2759"/>
<keyword evidence="5 7" id="KW-0472">Membrane</keyword>
<organism evidence="8 9">
    <name type="scientific">Pseudocercospora eumusae</name>
    <dbReference type="NCBI Taxonomy" id="321146"/>
    <lineage>
        <taxon>Eukaryota</taxon>
        <taxon>Fungi</taxon>
        <taxon>Dikarya</taxon>
        <taxon>Ascomycota</taxon>
        <taxon>Pezizomycotina</taxon>
        <taxon>Dothideomycetes</taxon>
        <taxon>Dothideomycetidae</taxon>
        <taxon>Mycosphaerellales</taxon>
        <taxon>Mycosphaerellaceae</taxon>
        <taxon>Pseudocercospora</taxon>
    </lineage>
</organism>
<proteinExistence type="inferred from homology"/>
<gene>
    <name evidence="8" type="ORF">AC578_10782</name>
</gene>
<evidence type="ECO:0000313" key="9">
    <source>
        <dbReference type="Proteomes" id="UP000070133"/>
    </source>
</evidence>
<dbReference type="PANTHER" id="PTHR30618:SF15">
    <property type="entry name" value="NICOTINAMIDE RIBOSIDE TRANSPORTER 1-RELATED"/>
    <property type="match status" value="1"/>
</dbReference>
<evidence type="ECO:0000256" key="2">
    <source>
        <dbReference type="ARBA" id="ARBA00008974"/>
    </source>
</evidence>
<reference evidence="8 9" key="1">
    <citation type="submission" date="2015-07" db="EMBL/GenBank/DDBJ databases">
        <title>Comparative genomics of the Sigatoka disease complex on banana suggests a link between parallel evolutionary changes in Pseudocercospora fijiensis and Pseudocercospora eumusae and increased virulence on the banana host.</title>
        <authorList>
            <person name="Chang T.-C."/>
            <person name="Salvucci A."/>
            <person name="Crous P.W."/>
            <person name="Stergiopoulos I."/>
        </authorList>
    </citation>
    <scope>NUCLEOTIDE SEQUENCE [LARGE SCALE GENOMIC DNA]</scope>
    <source>
        <strain evidence="8 9">CBS 114824</strain>
    </source>
</reference>
<evidence type="ECO:0000256" key="4">
    <source>
        <dbReference type="ARBA" id="ARBA00022989"/>
    </source>
</evidence>
<feature type="transmembrane region" description="Helical" evidence="7">
    <location>
        <begin position="54"/>
        <end position="77"/>
    </location>
</feature>
<comment type="caution">
    <text evidence="8">The sequence shown here is derived from an EMBL/GenBank/DDBJ whole genome shotgun (WGS) entry which is preliminary data.</text>
</comment>
<dbReference type="InterPro" id="IPR045225">
    <property type="entry name" value="Uracil/uridine/allantoin_perm"/>
</dbReference>
<dbReference type="Pfam" id="PF02133">
    <property type="entry name" value="Transp_cyt_pur"/>
    <property type="match status" value="2"/>
</dbReference>
<evidence type="ECO:0000256" key="6">
    <source>
        <dbReference type="SAM" id="MobiDB-lite"/>
    </source>
</evidence>
<dbReference type="AlphaFoldDB" id="A0A139H3X2"/>
<evidence type="ECO:0000256" key="7">
    <source>
        <dbReference type="SAM" id="Phobius"/>
    </source>
</evidence>
<feature type="region of interest" description="Disordered" evidence="6">
    <location>
        <begin position="495"/>
        <end position="515"/>
    </location>
</feature>
<feature type="transmembrane region" description="Helical" evidence="7">
    <location>
        <begin position="453"/>
        <end position="472"/>
    </location>
</feature>
<evidence type="ECO:0000313" key="8">
    <source>
        <dbReference type="EMBL" id="KXS97068.1"/>
    </source>
</evidence>
<feature type="transmembrane region" description="Helical" evidence="7">
    <location>
        <begin position="341"/>
        <end position="357"/>
    </location>
</feature>
<keyword evidence="3 7" id="KW-0812">Transmembrane</keyword>
<sequence>MRVSPETKTRLRYWSKRLECPVDENAEYHNTYWCNRDLIPIPEDRRTWTWQGYFGYWVICGVNTTAWASASSLHALGLSVQQAMGVMVGVALISAIIAVLAGWPGSHQYIGFTVLSRASWGMRGGFWPVLNRIVTAIVWNGIQLYWGGQAVKIMLGGIIGSRWVNLRNTLPASANVDTASLISFFIFLVIFLPILMIPPEKLQWPLRLSWATIYALQSIIGAQASGCLGQSDWTRYAKTHNAALLGQLVAAPILICVTAVCGLLITSATNDLYGVATWNPFELLILIQKRSLSPAARAGTFFAGLGFFLDQLALCVILNCVSGGMDIAALCPKWMNIRRGGYLMSIISVAIVPWNYVSKPTTFITVLSGWSVFLSPMTGIVIGDYFLVRRQDYHLGDLYSGNSSSAYWYAAGFNWRGIIAWCIGIAPTLPGFVRAVKETRDDTSAWDHLYDITYFYGFCSACLVHSGLHWLFPGPRQTGHSDFVLREHAEMVQDGEYSPSPEVESQEVHPDKPFV</sequence>
<evidence type="ECO:0000256" key="3">
    <source>
        <dbReference type="ARBA" id="ARBA00022692"/>
    </source>
</evidence>
<dbReference type="Gene3D" id="1.10.4160.10">
    <property type="entry name" value="Hydantoin permease"/>
    <property type="match status" value="1"/>
</dbReference>
<dbReference type="GO" id="GO:0005886">
    <property type="term" value="C:plasma membrane"/>
    <property type="evidence" value="ECO:0007669"/>
    <property type="project" value="TreeGrafter"/>
</dbReference>
<feature type="transmembrane region" description="Helical" evidence="7">
    <location>
        <begin position="242"/>
        <end position="265"/>
    </location>
</feature>
<feature type="transmembrane region" description="Helical" evidence="7">
    <location>
        <begin position="83"/>
        <end position="103"/>
    </location>
</feature>
<dbReference type="PANTHER" id="PTHR30618">
    <property type="entry name" value="NCS1 FAMILY PURINE/PYRIMIDINE TRANSPORTER"/>
    <property type="match status" value="1"/>
</dbReference>
<accession>A0A139H3X2</accession>
<evidence type="ECO:0000256" key="1">
    <source>
        <dbReference type="ARBA" id="ARBA00004141"/>
    </source>
</evidence>
<dbReference type="Proteomes" id="UP000070133">
    <property type="component" value="Unassembled WGS sequence"/>
</dbReference>
<keyword evidence="9" id="KW-1185">Reference proteome</keyword>
<name>A0A139H3X2_9PEZI</name>
<feature type="transmembrane region" description="Helical" evidence="7">
    <location>
        <begin position="301"/>
        <end position="321"/>
    </location>
</feature>
<feature type="transmembrane region" description="Helical" evidence="7">
    <location>
        <begin position="363"/>
        <end position="387"/>
    </location>
</feature>
<feature type="compositionally biased region" description="Basic and acidic residues" evidence="6">
    <location>
        <begin position="506"/>
        <end position="515"/>
    </location>
</feature>
<dbReference type="EMBL" id="LFZN01000154">
    <property type="protein sequence ID" value="KXS97068.1"/>
    <property type="molecule type" value="Genomic_DNA"/>
</dbReference>